<sequence length="518" mass="58601">MFQASVSPPDCDNVCISPFGTSFFVFYYETLPLGPLPPDPLLFNPPTIAIQPGAHEINLFSTDHETLSQNAEASRSRLRRPDLTLDERDDSGAARGLYDQIALSGRPDTQTSRSNFGNGPTCESQEYGQNFIRFSEPTHRSMAIGSASAHTHPRFSTQRNLCGRTQFISMALALGRAVYLCALYAHAWNSQLNSRITSEYTGINNRADSADIYSCKLSITHADDGHGPTYDTKKFTNAVQSDKYPPDSCQTCSNQTMIFARMLGRAPNVQLINPITAVLIRLGLLNFPTQEEINVQHSIQPYQQQAGPFTIQQQGPLNSLNIQQPFPQAPQAQNYFASQPHQQKQQQYIQGQNPFSQITYQGQFTPIVPNCNVVTRKYAHVWDIDILFNHWATQPADQMLTNQDLQIKLASFLLSICFLRITEISEIDLNLSNFNFRNHTALVTLSPKTTNALEQYEVRRTVILNLFPNVTLFTWLQRLREHFHQEITTLSSLFWTQQWKPTSIAKISELLTHLIKKI</sequence>
<dbReference type="EMBL" id="SNRW01016972">
    <property type="protein sequence ID" value="KAA6368809.1"/>
    <property type="molecule type" value="Genomic_DNA"/>
</dbReference>
<feature type="compositionally biased region" description="Polar residues" evidence="1">
    <location>
        <begin position="107"/>
        <end position="127"/>
    </location>
</feature>
<gene>
    <name evidence="2" type="ORF">EZS28_035664</name>
</gene>
<feature type="compositionally biased region" description="Basic and acidic residues" evidence="1">
    <location>
        <begin position="79"/>
        <end position="90"/>
    </location>
</feature>
<organism evidence="2 3">
    <name type="scientific">Streblomastix strix</name>
    <dbReference type="NCBI Taxonomy" id="222440"/>
    <lineage>
        <taxon>Eukaryota</taxon>
        <taxon>Metamonada</taxon>
        <taxon>Preaxostyla</taxon>
        <taxon>Oxymonadida</taxon>
        <taxon>Streblomastigidae</taxon>
        <taxon>Streblomastix</taxon>
    </lineage>
</organism>
<feature type="region of interest" description="Disordered" evidence="1">
    <location>
        <begin position="68"/>
        <end position="90"/>
    </location>
</feature>
<evidence type="ECO:0000313" key="2">
    <source>
        <dbReference type="EMBL" id="KAA6368809.1"/>
    </source>
</evidence>
<dbReference type="Proteomes" id="UP000324800">
    <property type="component" value="Unassembled WGS sequence"/>
</dbReference>
<accession>A0A5J4UDV4</accession>
<comment type="caution">
    <text evidence="2">The sequence shown here is derived from an EMBL/GenBank/DDBJ whole genome shotgun (WGS) entry which is preliminary data.</text>
</comment>
<dbReference type="AlphaFoldDB" id="A0A5J4UDV4"/>
<evidence type="ECO:0008006" key="4">
    <source>
        <dbReference type="Google" id="ProtNLM"/>
    </source>
</evidence>
<proteinExistence type="predicted"/>
<feature type="region of interest" description="Disordered" evidence="1">
    <location>
        <begin position="102"/>
        <end position="127"/>
    </location>
</feature>
<protein>
    <recommendedName>
        <fullName evidence="4">Tyr recombinase domain-containing protein</fullName>
    </recommendedName>
</protein>
<evidence type="ECO:0000313" key="3">
    <source>
        <dbReference type="Proteomes" id="UP000324800"/>
    </source>
</evidence>
<evidence type="ECO:0000256" key="1">
    <source>
        <dbReference type="SAM" id="MobiDB-lite"/>
    </source>
</evidence>
<name>A0A5J4UDV4_9EUKA</name>
<reference evidence="2 3" key="1">
    <citation type="submission" date="2019-03" db="EMBL/GenBank/DDBJ databases">
        <title>Single cell metagenomics reveals metabolic interactions within the superorganism composed of flagellate Streblomastix strix and complex community of Bacteroidetes bacteria on its surface.</title>
        <authorList>
            <person name="Treitli S.C."/>
            <person name="Kolisko M."/>
            <person name="Husnik F."/>
            <person name="Keeling P."/>
            <person name="Hampl V."/>
        </authorList>
    </citation>
    <scope>NUCLEOTIDE SEQUENCE [LARGE SCALE GENOMIC DNA]</scope>
    <source>
        <strain evidence="2">ST1C</strain>
    </source>
</reference>